<evidence type="ECO:0000313" key="11">
    <source>
        <dbReference type="EMBL" id="GFR97014.1"/>
    </source>
</evidence>
<accession>A0AAV4HHE9</accession>
<feature type="region of interest" description="Disordered" evidence="8">
    <location>
        <begin position="279"/>
        <end position="298"/>
    </location>
</feature>
<gene>
    <name evidence="11" type="ORF">ElyMa_002735300</name>
</gene>
<dbReference type="AlphaFoldDB" id="A0AAV4HHE9"/>
<evidence type="ECO:0000256" key="6">
    <source>
        <dbReference type="ARBA" id="ARBA00023034"/>
    </source>
</evidence>
<keyword evidence="12" id="KW-1185">Reference proteome</keyword>
<feature type="transmembrane region" description="Helical" evidence="9">
    <location>
        <begin position="192"/>
        <end position="210"/>
    </location>
</feature>
<name>A0AAV4HHE9_9GAST</name>
<evidence type="ECO:0000256" key="8">
    <source>
        <dbReference type="SAM" id="MobiDB-lite"/>
    </source>
</evidence>
<dbReference type="GO" id="GO:0000139">
    <property type="term" value="C:Golgi membrane"/>
    <property type="evidence" value="ECO:0007669"/>
    <property type="project" value="UniProtKB-SubCell"/>
</dbReference>
<dbReference type="InterPro" id="IPR019402">
    <property type="entry name" value="CWH43_N"/>
</dbReference>
<comment type="caution">
    <text evidence="11">The sequence shown here is derived from an EMBL/GenBank/DDBJ whole genome shotgun (WGS) entry which is preliminary data.</text>
</comment>
<comment type="subcellular location">
    <subcellularLocation>
        <location evidence="1">Golgi apparatus membrane</location>
        <topology evidence="1">Multi-pass membrane protein</topology>
    </subcellularLocation>
</comment>
<dbReference type="GO" id="GO:0006506">
    <property type="term" value="P:GPI anchor biosynthetic process"/>
    <property type="evidence" value="ECO:0007669"/>
    <property type="project" value="UniProtKB-KW"/>
</dbReference>
<keyword evidence="7 9" id="KW-0472">Membrane</keyword>
<organism evidence="11 12">
    <name type="scientific">Elysia marginata</name>
    <dbReference type="NCBI Taxonomy" id="1093978"/>
    <lineage>
        <taxon>Eukaryota</taxon>
        <taxon>Metazoa</taxon>
        <taxon>Spiralia</taxon>
        <taxon>Lophotrochozoa</taxon>
        <taxon>Mollusca</taxon>
        <taxon>Gastropoda</taxon>
        <taxon>Heterobranchia</taxon>
        <taxon>Euthyneura</taxon>
        <taxon>Panpulmonata</taxon>
        <taxon>Sacoglossa</taxon>
        <taxon>Placobranchoidea</taxon>
        <taxon>Plakobranchidae</taxon>
        <taxon>Elysia</taxon>
    </lineage>
</organism>
<evidence type="ECO:0000256" key="2">
    <source>
        <dbReference type="ARBA" id="ARBA00007414"/>
    </source>
</evidence>
<dbReference type="PANTHER" id="PTHR12892:SF11">
    <property type="entry name" value="POST-GPI ATTACHMENT TO PROTEINS FACTOR 2"/>
    <property type="match status" value="1"/>
</dbReference>
<protein>
    <submittedName>
        <fullName evidence="11">Post-GPI attachment to proteins factor 2</fullName>
    </submittedName>
</protein>
<dbReference type="EMBL" id="BMAT01005613">
    <property type="protein sequence ID" value="GFR97014.1"/>
    <property type="molecule type" value="Genomic_DNA"/>
</dbReference>
<evidence type="ECO:0000256" key="9">
    <source>
        <dbReference type="SAM" id="Phobius"/>
    </source>
</evidence>
<evidence type="ECO:0000259" key="10">
    <source>
        <dbReference type="Pfam" id="PF10277"/>
    </source>
</evidence>
<dbReference type="GO" id="GO:0005789">
    <property type="term" value="C:endoplasmic reticulum membrane"/>
    <property type="evidence" value="ECO:0007669"/>
    <property type="project" value="TreeGrafter"/>
</dbReference>
<comment type="similarity">
    <text evidence="2">Belongs to the PGAP2 family.</text>
</comment>
<evidence type="ECO:0000256" key="7">
    <source>
        <dbReference type="ARBA" id="ARBA00023136"/>
    </source>
</evidence>
<feature type="transmembrane region" description="Helical" evidence="9">
    <location>
        <begin position="149"/>
        <end position="171"/>
    </location>
</feature>
<evidence type="ECO:0000256" key="3">
    <source>
        <dbReference type="ARBA" id="ARBA00022502"/>
    </source>
</evidence>
<dbReference type="Proteomes" id="UP000762676">
    <property type="component" value="Unassembled WGS sequence"/>
</dbReference>
<evidence type="ECO:0000256" key="5">
    <source>
        <dbReference type="ARBA" id="ARBA00022989"/>
    </source>
</evidence>
<keyword evidence="5 9" id="KW-1133">Transmembrane helix</keyword>
<evidence type="ECO:0000256" key="4">
    <source>
        <dbReference type="ARBA" id="ARBA00022692"/>
    </source>
</evidence>
<evidence type="ECO:0000313" key="12">
    <source>
        <dbReference type="Proteomes" id="UP000762676"/>
    </source>
</evidence>
<keyword evidence="6" id="KW-0333">Golgi apparatus</keyword>
<feature type="transmembrane region" description="Helical" evidence="9">
    <location>
        <begin position="20"/>
        <end position="43"/>
    </location>
</feature>
<feature type="transmembrane region" description="Helical" evidence="9">
    <location>
        <begin position="76"/>
        <end position="97"/>
    </location>
</feature>
<feature type="transmembrane region" description="Helical" evidence="9">
    <location>
        <begin position="117"/>
        <end position="137"/>
    </location>
</feature>
<feature type="domain" description="CWH43-like N-terminal" evidence="10">
    <location>
        <begin position="18"/>
        <end position="219"/>
    </location>
</feature>
<dbReference type="PANTHER" id="PTHR12892">
    <property type="entry name" value="FGF RECEPTOR ACTIVATING PROTEIN 1"/>
    <property type="match status" value="1"/>
</dbReference>
<keyword evidence="3" id="KW-0337">GPI-anchor biosynthesis</keyword>
<reference evidence="11 12" key="1">
    <citation type="journal article" date="2021" name="Elife">
        <title>Chloroplast acquisition without the gene transfer in kleptoplastic sea slugs, Plakobranchus ocellatus.</title>
        <authorList>
            <person name="Maeda T."/>
            <person name="Takahashi S."/>
            <person name="Yoshida T."/>
            <person name="Shimamura S."/>
            <person name="Takaki Y."/>
            <person name="Nagai Y."/>
            <person name="Toyoda A."/>
            <person name="Suzuki Y."/>
            <person name="Arimoto A."/>
            <person name="Ishii H."/>
            <person name="Satoh N."/>
            <person name="Nishiyama T."/>
            <person name="Hasebe M."/>
            <person name="Maruyama T."/>
            <person name="Minagawa J."/>
            <person name="Obokata J."/>
            <person name="Shigenobu S."/>
        </authorList>
    </citation>
    <scope>NUCLEOTIDE SEQUENCE [LARGE SCALE GENOMIC DNA]</scope>
</reference>
<dbReference type="Pfam" id="PF10277">
    <property type="entry name" value="Frag1"/>
    <property type="match status" value="1"/>
</dbReference>
<proteinExistence type="inferred from homology"/>
<evidence type="ECO:0000256" key="1">
    <source>
        <dbReference type="ARBA" id="ARBA00004653"/>
    </source>
</evidence>
<dbReference type="InterPro" id="IPR039545">
    <property type="entry name" value="PGAP2"/>
</dbReference>
<keyword evidence="4 9" id="KW-0812">Transmembrane</keyword>
<sequence>MVGWSKRHNIFFDVNFPQVIAICCALPLGGLLVCEILCCLLAFKESTATVCDKSNYVWNFLPSVSQATGMLSPQKYLWRFVIALHATPRFAIAYGYYSLHLVVFSDGSSPSKVFRRLARLACVLHCTEILALVGLSFVSSTEDFELHKFFFITFLLSATSHMAVMCAIQACGTKAIKYWLSKKEQLSVVLKVRLLGLHLIFLTAAMYFYYRHNQYCENGGRPHNDENHVDFKPTKNMGYNKKKTETWSEIKRRKRSDCRSQCREQEELNTKTKEAAETLLNLSSIEAEESNAATDKGD</sequence>